<reference evidence="1 2" key="1">
    <citation type="journal article" date="2016" name="Nat. Commun.">
        <title>Thousands of microbial genomes shed light on interconnected biogeochemical processes in an aquifer system.</title>
        <authorList>
            <person name="Anantharaman K."/>
            <person name="Brown C.T."/>
            <person name="Hug L.A."/>
            <person name="Sharon I."/>
            <person name="Castelle C.J."/>
            <person name="Probst A.J."/>
            <person name="Thomas B.C."/>
            <person name="Singh A."/>
            <person name="Wilkins M.J."/>
            <person name="Karaoz U."/>
            <person name="Brodie E.L."/>
            <person name="Williams K.H."/>
            <person name="Hubbard S.S."/>
            <person name="Banfield J.F."/>
        </authorList>
    </citation>
    <scope>NUCLEOTIDE SEQUENCE [LARGE SCALE GENOMIC DNA]</scope>
</reference>
<accession>A0A1F5EIP0</accession>
<evidence type="ECO:0000313" key="2">
    <source>
        <dbReference type="Proteomes" id="UP000179003"/>
    </source>
</evidence>
<dbReference type="PANTHER" id="PTHR43861:SF6">
    <property type="entry name" value="METHYLTRANSFERASE TYPE 11"/>
    <property type="match status" value="1"/>
</dbReference>
<dbReference type="CDD" id="cd02440">
    <property type="entry name" value="AdoMet_MTases"/>
    <property type="match status" value="1"/>
</dbReference>
<dbReference type="STRING" id="1797582.A2442_00565"/>
<dbReference type="Pfam" id="PF13489">
    <property type="entry name" value="Methyltransf_23"/>
    <property type="match status" value="1"/>
</dbReference>
<gene>
    <name evidence="1" type="ORF">A2442_00565</name>
</gene>
<proteinExistence type="predicted"/>
<evidence type="ECO:0000313" key="1">
    <source>
        <dbReference type="EMBL" id="OGD67251.1"/>
    </source>
</evidence>
<dbReference type="InterPro" id="IPR029063">
    <property type="entry name" value="SAM-dependent_MTases_sf"/>
</dbReference>
<dbReference type="AlphaFoldDB" id="A0A1F5EIP0"/>
<organism evidence="1 2">
    <name type="scientific">Candidatus Campbellbacteria bacterium RIFOXYC2_FULL_35_25</name>
    <dbReference type="NCBI Taxonomy" id="1797582"/>
    <lineage>
        <taxon>Bacteria</taxon>
        <taxon>Candidatus Campbelliibacteriota</taxon>
    </lineage>
</organism>
<protein>
    <recommendedName>
        <fullName evidence="3">Methyltransferase</fullName>
    </recommendedName>
</protein>
<comment type="caution">
    <text evidence="1">The sequence shown here is derived from an EMBL/GenBank/DDBJ whole genome shotgun (WGS) entry which is preliminary data.</text>
</comment>
<name>A0A1F5EIP0_9BACT</name>
<dbReference type="Proteomes" id="UP000179003">
    <property type="component" value="Unassembled WGS sequence"/>
</dbReference>
<dbReference type="EMBL" id="MFAE01000006">
    <property type="protein sequence ID" value="OGD67251.1"/>
    <property type="molecule type" value="Genomic_DNA"/>
</dbReference>
<evidence type="ECO:0008006" key="3">
    <source>
        <dbReference type="Google" id="ProtNLM"/>
    </source>
</evidence>
<dbReference type="SUPFAM" id="SSF53335">
    <property type="entry name" value="S-adenosyl-L-methionine-dependent methyltransferases"/>
    <property type="match status" value="1"/>
</dbReference>
<dbReference type="Gene3D" id="3.40.50.150">
    <property type="entry name" value="Vaccinia Virus protein VP39"/>
    <property type="match status" value="1"/>
</dbReference>
<dbReference type="PANTHER" id="PTHR43861">
    <property type="entry name" value="TRANS-ACONITATE 2-METHYLTRANSFERASE-RELATED"/>
    <property type="match status" value="1"/>
</dbReference>
<sequence length="305" mass="35437">MKTSPQKCILCHKDSTEKLMSNLLMRECLECGLVWRANFDVDIKHYENQGIKKIDLNDEKIHAKILDMKDRVNLFSKYVDLKNLCDIGTGRGLFLKTLSDAEYENIIGIEPNSEASEFYTKNNLIVYQKTIEDGLKEIVSRNNIKVVTMFHLIEHLNDPLAAIKEVFDSLPKEGRLIIETPDINSYSIKKSNYKNKLIYKEHLYYFNKNTLRELLKKGGFKIVATGKRDFNQNNLPIRESLFRLGLLDKKKQESISSKVVFDENNQSKRRYAKNSFIKKIVGVSLSRLVVLTGRVNYIWFIAEKE</sequence>